<dbReference type="KEGG" id="tet:TTHERM_00782080"/>
<keyword evidence="2" id="KW-1185">Reference proteome</keyword>
<organism evidence="1 2">
    <name type="scientific">Tetrahymena thermophila (strain SB210)</name>
    <dbReference type="NCBI Taxonomy" id="312017"/>
    <lineage>
        <taxon>Eukaryota</taxon>
        <taxon>Sar</taxon>
        <taxon>Alveolata</taxon>
        <taxon>Ciliophora</taxon>
        <taxon>Intramacronucleata</taxon>
        <taxon>Oligohymenophorea</taxon>
        <taxon>Hymenostomatida</taxon>
        <taxon>Tetrahymenina</taxon>
        <taxon>Tetrahymenidae</taxon>
        <taxon>Tetrahymena</taxon>
    </lineage>
</organism>
<evidence type="ECO:0000313" key="1">
    <source>
        <dbReference type="EMBL" id="EAR91219.1"/>
    </source>
</evidence>
<dbReference type="OMA" id="DTVIICI"/>
<dbReference type="OrthoDB" id="290386at2759"/>
<evidence type="ECO:0000313" key="2">
    <source>
        <dbReference type="Proteomes" id="UP000009168"/>
    </source>
</evidence>
<accession>Q231T3</accession>
<dbReference type="EMBL" id="GG662770">
    <property type="protein sequence ID" value="EAR91219.1"/>
    <property type="molecule type" value="Genomic_DNA"/>
</dbReference>
<dbReference type="GO" id="GO:0016279">
    <property type="term" value="F:protein-lysine N-methyltransferase activity"/>
    <property type="evidence" value="ECO:0007669"/>
    <property type="project" value="TreeGrafter"/>
</dbReference>
<dbReference type="Gene3D" id="3.90.1410.10">
    <property type="entry name" value="set domain protein methyltransferase, domain 1"/>
    <property type="match status" value="2"/>
</dbReference>
<dbReference type="InterPro" id="IPR050600">
    <property type="entry name" value="SETD3_SETD6_MTase"/>
</dbReference>
<dbReference type="Proteomes" id="UP000009168">
    <property type="component" value="Unassembled WGS sequence"/>
</dbReference>
<dbReference type="eggNOG" id="KOG1337">
    <property type="taxonomic scope" value="Eukaryota"/>
</dbReference>
<dbReference type="InParanoid" id="Q231T3"/>
<dbReference type="InterPro" id="IPR046341">
    <property type="entry name" value="SET_dom_sf"/>
</dbReference>
<protein>
    <submittedName>
        <fullName evidence="1">SET domain protein</fullName>
    </submittedName>
</protein>
<dbReference type="GeneID" id="7842030"/>
<dbReference type="AlphaFoldDB" id="Q231T3"/>
<gene>
    <name evidence="1" type="ORF">TTHERM_00782080</name>
</gene>
<dbReference type="CDD" id="cd10527">
    <property type="entry name" value="SET_LSMT"/>
    <property type="match status" value="1"/>
</dbReference>
<name>Q231T3_TETTS</name>
<dbReference type="HOGENOM" id="CLU_366588_0_0_1"/>
<dbReference type="PANTHER" id="PTHR13271">
    <property type="entry name" value="UNCHARACTERIZED PUTATIVE METHYLTRANSFERASE"/>
    <property type="match status" value="1"/>
</dbReference>
<proteinExistence type="predicted"/>
<dbReference type="PANTHER" id="PTHR13271:SF153">
    <property type="entry name" value="SET DOMAIN-CONTAINING PROTEIN"/>
    <property type="match status" value="1"/>
</dbReference>
<sequence>MSFYRDDEVNVELTKEIQKDKKYQVYLEWLKKNGALFENIEFPVAFGNGGYVGVAAKERIPPNKVIVAIPNKLLLSTGIVDSSPLKPVLQQNPHLFNIDQNYDADFNKLTLYLMTEKVKADKSFWAPYLNISPTQFTLLDWTDKEVENIGDPYMFKIFKEYRQSMEQTWKEFLKVIVNYPNIISTDCCNKKLFYWSYQFVTTRCYGWNFPHTLLVPLADAFNHSKDGNCNLIFNKAFELGKKKLHKNYIVKSKEVDYSIFKQFNYEQEALKQIQNPPDIKKAYISVNTQGRKDKQFLEDLQRQEVENDIRLINAEKLKAKYKNLWELPYFTTSETEDNDTEESDQEENFENNQEYNLLKARESISVQYNLQENKEEDIQYEKFEEYKEFTSKQHRKQKYKHHLGEENWDWYDLKDDDTYFTVSTPRWQPKGKQIYHCYGRRNNRFLMVWYGFCHENNYYDSFPFRFWSYVKSDKIDQANLDELVYTDYVDDDEYDNGIMWCGQKRSIEELTKEFRLKKSKLCLDFITYLRVYLLTTLKQNTQKPILITVPTQIEFEKKVFELAYKLLWALKKKVFDRPIEEDEKELQNPQLNYKKRFTTILKKEHKTIIQTQINMVKLIQRILNEVTVNNLLTSAVSKKYDDIEPTEDDYQLNRERIRQYIHQLYFGVFKQKR</sequence>
<dbReference type="RefSeq" id="XP_001011464.1">
    <property type="nucleotide sequence ID" value="XM_001011464.3"/>
</dbReference>
<reference evidence="2" key="1">
    <citation type="journal article" date="2006" name="PLoS Biol.">
        <title>Macronuclear genome sequence of the ciliate Tetrahymena thermophila, a model eukaryote.</title>
        <authorList>
            <person name="Eisen J.A."/>
            <person name="Coyne R.S."/>
            <person name="Wu M."/>
            <person name="Wu D."/>
            <person name="Thiagarajan M."/>
            <person name="Wortman J.R."/>
            <person name="Badger J.H."/>
            <person name="Ren Q."/>
            <person name="Amedeo P."/>
            <person name="Jones K.M."/>
            <person name="Tallon L.J."/>
            <person name="Delcher A.L."/>
            <person name="Salzberg S.L."/>
            <person name="Silva J.C."/>
            <person name="Haas B.J."/>
            <person name="Majoros W.H."/>
            <person name="Farzad M."/>
            <person name="Carlton J.M."/>
            <person name="Smith R.K. Jr."/>
            <person name="Garg J."/>
            <person name="Pearlman R.E."/>
            <person name="Karrer K.M."/>
            <person name="Sun L."/>
            <person name="Manning G."/>
            <person name="Elde N.C."/>
            <person name="Turkewitz A.P."/>
            <person name="Asai D.J."/>
            <person name="Wilkes D.E."/>
            <person name="Wang Y."/>
            <person name="Cai H."/>
            <person name="Collins K."/>
            <person name="Stewart B.A."/>
            <person name="Lee S.R."/>
            <person name="Wilamowska K."/>
            <person name="Weinberg Z."/>
            <person name="Ruzzo W.L."/>
            <person name="Wloga D."/>
            <person name="Gaertig J."/>
            <person name="Frankel J."/>
            <person name="Tsao C.-C."/>
            <person name="Gorovsky M.A."/>
            <person name="Keeling P.J."/>
            <person name="Waller R.F."/>
            <person name="Patron N.J."/>
            <person name="Cherry J.M."/>
            <person name="Stover N.A."/>
            <person name="Krieger C.J."/>
            <person name="del Toro C."/>
            <person name="Ryder H.F."/>
            <person name="Williamson S.C."/>
            <person name="Barbeau R.A."/>
            <person name="Hamilton E.P."/>
            <person name="Orias E."/>
        </authorList>
    </citation>
    <scope>NUCLEOTIDE SEQUENCE [LARGE SCALE GENOMIC DNA]</scope>
    <source>
        <strain evidence="2">SB210</strain>
    </source>
</reference>
<dbReference type="SUPFAM" id="SSF82199">
    <property type="entry name" value="SET domain"/>
    <property type="match status" value="2"/>
</dbReference>